<dbReference type="Proteomes" id="UP000261295">
    <property type="component" value="Unassembled WGS sequence"/>
</dbReference>
<gene>
    <name evidence="1" type="ORF">DXC07_19255</name>
</gene>
<organism evidence="1 2">
    <name type="scientific">Bacteroides uniformis</name>
    <dbReference type="NCBI Taxonomy" id="820"/>
    <lineage>
        <taxon>Bacteria</taxon>
        <taxon>Pseudomonadati</taxon>
        <taxon>Bacteroidota</taxon>
        <taxon>Bacteroidia</taxon>
        <taxon>Bacteroidales</taxon>
        <taxon>Bacteroidaceae</taxon>
        <taxon>Bacteroides</taxon>
    </lineage>
</organism>
<evidence type="ECO:0000313" key="1">
    <source>
        <dbReference type="EMBL" id="RGM51364.1"/>
    </source>
</evidence>
<evidence type="ECO:0000313" key="2">
    <source>
        <dbReference type="Proteomes" id="UP000261295"/>
    </source>
</evidence>
<accession>A0A3E4XA57</accession>
<comment type="caution">
    <text evidence="1">The sequence shown here is derived from an EMBL/GenBank/DDBJ whole genome shotgun (WGS) entry which is preliminary data.</text>
</comment>
<dbReference type="EMBL" id="QSTL01000029">
    <property type="protein sequence ID" value="RGM51364.1"/>
    <property type="molecule type" value="Genomic_DNA"/>
</dbReference>
<proteinExistence type="predicted"/>
<feature type="non-terminal residue" evidence="1">
    <location>
        <position position="1"/>
    </location>
</feature>
<protein>
    <submittedName>
        <fullName evidence="1">Mobilization protein</fullName>
    </submittedName>
</protein>
<reference evidence="1 2" key="1">
    <citation type="submission" date="2018-08" db="EMBL/GenBank/DDBJ databases">
        <title>A genome reference for cultivated species of the human gut microbiota.</title>
        <authorList>
            <person name="Zou Y."/>
            <person name="Xue W."/>
            <person name="Luo G."/>
        </authorList>
    </citation>
    <scope>NUCLEOTIDE SEQUENCE [LARGE SCALE GENOMIC DNA]</scope>
    <source>
        <strain evidence="1 2">OM07-9</strain>
    </source>
</reference>
<dbReference type="AlphaFoldDB" id="A0A3E4XA57"/>
<name>A0A3E4XA57_BACUN</name>
<sequence>HFLNVVPGPFSSVSYNHIKEERLRPYDKAKHEIYKALKEELSQAHCWDDLKDALADRDIDMKFKVSRTTREIQGVKFEHNGFSFSGSKVGREFSYLNIDNRLEENACASLLKSAKQEPKQQKEEVLQSVSHSDDSFGISIGLLNSSSYDATAAEEAEFNRLMKKKKAKRKRGFHL</sequence>